<dbReference type="InterPro" id="IPR001263">
    <property type="entry name" value="PI3K_accessory_dom"/>
</dbReference>
<keyword evidence="4 6" id="KW-0418">Kinase</keyword>
<comment type="caution">
    <text evidence="9">The sequence shown here is derived from an EMBL/GenBank/DDBJ whole genome shotgun (WGS) entry which is preliminary data.</text>
</comment>
<keyword evidence="10" id="KW-1185">Reference proteome</keyword>
<dbReference type="InterPro" id="IPR036940">
    <property type="entry name" value="PI3/4_kinase_cat_sf"/>
</dbReference>
<dbReference type="GO" id="GO:0006897">
    <property type="term" value="P:endocytosis"/>
    <property type="evidence" value="ECO:0007669"/>
    <property type="project" value="TreeGrafter"/>
</dbReference>
<dbReference type="Gene3D" id="1.25.40.70">
    <property type="entry name" value="Phosphatidylinositol 3-kinase, accessory domain (PIK)"/>
    <property type="match status" value="1"/>
</dbReference>
<gene>
    <name evidence="9" type="ORF">SteCoe_27893</name>
</gene>
<dbReference type="PROSITE" id="PS51545">
    <property type="entry name" value="PIK_HELICAL"/>
    <property type="match status" value="1"/>
</dbReference>
<dbReference type="EC" id="2.7.1.137" evidence="1"/>
<dbReference type="PROSITE" id="PS00915">
    <property type="entry name" value="PI3_4_KINASE_1"/>
    <property type="match status" value="1"/>
</dbReference>
<protein>
    <recommendedName>
        <fullName evidence="1">phosphatidylinositol 3-kinase</fullName>
        <ecNumber evidence="1">2.7.1.137</ecNumber>
    </recommendedName>
</protein>
<dbReference type="PANTHER" id="PTHR10048:SF7">
    <property type="entry name" value="PHOSPHATIDYLINOSITOL 3-KINASE CATALYTIC SUBUNIT TYPE 3"/>
    <property type="match status" value="1"/>
</dbReference>
<dbReference type="GO" id="GO:0016303">
    <property type="term" value="F:1-phosphatidylinositol-3-kinase activity"/>
    <property type="evidence" value="ECO:0007669"/>
    <property type="project" value="UniProtKB-EC"/>
</dbReference>
<keyword evidence="3 6" id="KW-0547">Nucleotide-binding</keyword>
<dbReference type="GO" id="GO:0048015">
    <property type="term" value="P:phosphatidylinositol-mediated signaling"/>
    <property type="evidence" value="ECO:0007669"/>
    <property type="project" value="TreeGrafter"/>
</dbReference>
<dbReference type="InterPro" id="IPR011009">
    <property type="entry name" value="Kinase-like_dom_sf"/>
</dbReference>
<evidence type="ECO:0000256" key="2">
    <source>
        <dbReference type="ARBA" id="ARBA00022679"/>
    </source>
</evidence>
<evidence type="ECO:0000256" key="1">
    <source>
        <dbReference type="ARBA" id="ARBA00012073"/>
    </source>
</evidence>
<dbReference type="InterPro" id="IPR015433">
    <property type="entry name" value="PI3/4_kinase"/>
</dbReference>
<dbReference type="Pfam" id="PF00613">
    <property type="entry name" value="PI3Ka"/>
    <property type="match status" value="1"/>
</dbReference>
<dbReference type="EMBL" id="MPUH01000823">
    <property type="protein sequence ID" value="OMJ73413.1"/>
    <property type="molecule type" value="Genomic_DNA"/>
</dbReference>
<dbReference type="GO" id="GO:0005777">
    <property type="term" value="C:peroxisome"/>
    <property type="evidence" value="ECO:0007669"/>
    <property type="project" value="TreeGrafter"/>
</dbReference>
<dbReference type="InterPro" id="IPR042236">
    <property type="entry name" value="PI3K_accessory_sf"/>
</dbReference>
<keyword evidence="5 6" id="KW-0067">ATP-binding</keyword>
<proteinExistence type="inferred from homology"/>
<organism evidence="9 10">
    <name type="scientific">Stentor coeruleus</name>
    <dbReference type="NCBI Taxonomy" id="5963"/>
    <lineage>
        <taxon>Eukaryota</taxon>
        <taxon>Sar</taxon>
        <taxon>Alveolata</taxon>
        <taxon>Ciliophora</taxon>
        <taxon>Postciliodesmatophora</taxon>
        <taxon>Heterotrichea</taxon>
        <taxon>Heterotrichida</taxon>
        <taxon>Stentoridae</taxon>
        <taxon>Stentor</taxon>
    </lineage>
</organism>
<dbReference type="InterPro" id="IPR057756">
    <property type="entry name" value="PI3-kinase_type3/VPS34_cat"/>
</dbReference>
<dbReference type="InterPro" id="IPR008290">
    <property type="entry name" value="PI3K_Vps34"/>
</dbReference>
<feature type="domain" description="PIK helical" evidence="8">
    <location>
        <begin position="262"/>
        <end position="452"/>
    </location>
</feature>
<dbReference type="PIRSF" id="PIRSF000587">
    <property type="entry name" value="PI3K_Vps34"/>
    <property type="match status" value="1"/>
</dbReference>
<feature type="domain" description="PI3K/PI4K catalytic" evidence="7">
    <location>
        <begin position="528"/>
        <end position="789"/>
    </location>
</feature>
<dbReference type="Gene3D" id="3.30.1010.10">
    <property type="entry name" value="Phosphatidylinositol 3-kinase Catalytic Subunit, Chain A, domain 4"/>
    <property type="match status" value="1"/>
</dbReference>
<evidence type="ECO:0000256" key="5">
    <source>
        <dbReference type="ARBA" id="ARBA00022840"/>
    </source>
</evidence>
<reference evidence="9 10" key="1">
    <citation type="submission" date="2016-11" db="EMBL/GenBank/DDBJ databases">
        <title>The macronuclear genome of Stentor coeruleus: a giant cell with tiny introns.</title>
        <authorList>
            <person name="Slabodnick M."/>
            <person name="Ruby J.G."/>
            <person name="Reiff S.B."/>
            <person name="Swart E.C."/>
            <person name="Gosai S."/>
            <person name="Prabakaran S."/>
            <person name="Witkowska E."/>
            <person name="Larue G.E."/>
            <person name="Fisher S."/>
            <person name="Freeman R.M."/>
            <person name="Gunawardena J."/>
            <person name="Chu W."/>
            <person name="Stover N.A."/>
            <person name="Gregory B.D."/>
            <person name="Nowacki M."/>
            <person name="Derisi J."/>
            <person name="Roy S.W."/>
            <person name="Marshall W.F."/>
            <person name="Sood P."/>
        </authorList>
    </citation>
    <scope>NUCLEOTIDE SEQUENCE [LARGE SCALE GENOMIC DNA]</scope>
    <source>
        <strain evidence="9">WM001</strain>
    </source>
</reference>
<evidence type="ECO:0000259" key="8">
    <source>
        <dbReference type="PROSITE" id="PS51545"/>
    </source>
</evidence>
<dbReference type="PANTHER" id="PTHR10048">
    <property type="entry name" value="PHOSPHATIDYLINOSITOL KINASE"/>
    <property type="match status" value="1"/>
</dbReference>
<dbReference type="Proteomes" id="UP000187209">
    <property type="component" value="Unassembled WGS sequence"/>
</dbReference>
<dbReference type="GO" id="GO:0034272">
    <property type="term" value="C:phosphatidylinositol 3-kinase complex, class III, type II"/>
    <property type="evidence" value="ECO:0007669"/>
    <property type="project" value="TreeGrafter"/>
</dbReference>
<evidence type="ECO:0000256" key="4">
    <source>
        <dbReference type="ARBA" id="ARBA00022777"/>
    </source>
</evidence>
<sequence>MSFKYYRHEDITQQLYIKLTKFTDPKMLIDIYDDKTSPIATFVAVVSLESENRSIYKSSQVLVSIPNDSVLGCFTTPLCINDLDKDITIKIEIFSTTSSPNIPVSTTRLSLFGEYASKYNKTTTPVPGHMLRQGRYKLVLDSETGVQDAAYYDEIFNLTTNLEKFDNKEYERIDWIDDKSVAMVHKRIVEICTECNLALIEVELPKFSLPVKYEEIPYSDEPREMANLGYKLWIVPDFELINQRSNPMAEQFSRLDRVEAIDSKDLRPDEETKDLLSKIICLPDHNPLEEEQMALIWKYRYSLVQDKYALTKFLHAVHWENHEEEKTAIELMHIWEKIDKEDALHLLSYKFAANNHYSNNVSKGISEVRKYAVNILKKCTPNEVSSILLQLVQALRYEDYKDSPLRTLLLQNAIENRDIAISLYWYLQVESQGPAGIVTDQYVSFFEELKRALKEKSNETMNIINTQVDLKQRLLEISAQIKKSKRDTSNIEKKKQKLRTLLDQYGLRSFSEKVPSFLDTYLMLLGTKPEQSTVFMSKQYPIKIGFLLEDQTQEYGMLFKNGDDLRQDQLIIQIIRLMDKLLKDVNLDMCLKPYNVLATSMKDGFVEFVQNSSTIYDRIQKKQSLGNYLKENQANNPDITDTFIKSCAGYCVITYLLGIGDRHLENLMVDNKGHLFHIDFGFILGKDPKPKPPPMKLCKEMVEAMGGENSAGYNTFKTKCVEVFLQLRKHCKLIVNLFYLMIDSNLSGMSGNAIKIIDKLYDRFYINLSSEEAEKCFLGLITESVNALMPQIMEKIHVWANYWKRI</sequence>
<dbReference type="GO" id="GO:0005768">
    <property type="term" value="C:endosome"/>
    <property type="evidence" value="ECO:0007669"/>
    <property type="project" value="TreeGrafter"/>
</dbReference>
<dbReference type="OrthoDB" id="67688at2759"/>
<dbReference type="CDD" id="cd00896">
    <property type="entry name" value="PI3Kc_III"/>
    <property type="match status" value="1"/>
</dbReference>
<dbReference type="AlphaFoldDB" id="A0A1R2B9E7"/>
<evidence type="ECO:0000313" key="9">
    <source>
        <dbReference type="EMBL" id="OMJ73413.1"/>
    </source>
</evidence>
<dbReference type="PROSITE" id="PS50290">
    <property type="entry name" value="PI3_4_KINASE_3"/>
    <property type="match status" value="1"/>
</dbReference>
<evidence type="ECO:0000313" key="10">
    <source>
        <dbReference type="Proteomes" id="UP000187209"/>
    </source>
</evidence>
<dbReference type="SUPFAM" id="SSF56112">
    <property type="entry name" value="Protein kinase-like (PK-like)"/>
    <property type="match status" value="1"/>
</dbReference>
<dbReference type="SUPFAM" id="SSF48371">
    <property type="entry name" value="ARM repeat"/>
    <property type="match status" value="1"/>
</dbReference>
<comment type="similarity">
    <text evidence="6">Belongs to the PI3/PI4-kinase family.</text>
</comment>
<dbReference type="SMART" id="SM00145">
    <property type="entry name" value="PI3Ka"/>
    <property type="match status" value="1"/>
</dbReference>
<dbReference type="InterPro" id="IPR018936">
    <property type="entry name" value="PI3/4_kinase_CS"/>
</dbReference>
<evidence type="ECO:0000256" key="6">
    <source>
        <dbReference type="PIRNR" id="PIRNR000587"/>
    </source>
</evidence>
<dbReference type="SMART" id="SM00146">
    <property type="entry name" value="PI3Kc"/>
    <property type="match status" value="1"/>
</dbReference>
<dbReference type="FunFam" id="1.10.1070.11:FF:000002">
    <property type="entry name" value="Phosphatidylinositol 3-kinase catalytic subunit type 3"/>
    <property type="match status" value="1"/>
</dbReference>
<dbReference type="InterPro" id="IPR016024">
    <property type="entry name" value="ARM-type_fold"/>
</dbReference>
<dbReference type="PROSITE" id="PS00916">
    <property type="entry name" value="PI3_4_KINASE_2"/>
    <property type="match status" value="1"/>
</dbReference>
<dbReference type="InterPro" id="IPR000403">
    <property type="entry name" value="PI3/4_kinase_cat_dom"/>
</dbReference>
<dbReference type="Gene3D" id="1.10.1070.11">
    <property type="entry name" value="Phosphatidylinositol 3-/4-kinase, catalytic domain"/>
    <property type="match status" value="1"/>
</dbReference>
<name>A0A1R2B9E7_9CILI</name>
<evidence type="ECO:0000259" key="7">
    <source>
        <dbReference type="PROSITE" id="PS50290"/>
    </source>
</evidence>
<dbReference type="Pfam" id="PF00454">
    <property type="entry name" value="PI3_PI4_kinase"/>
    <property type="match status" value="1"/>
</dbReference>
<dbReference type="GO" id="GO:0005524">
    <property type="term" value="F:ATP binding"/>
    <property type="evidence" value="ECO:0007669"/>
    <property type="project" value="UniProtKB-UniRule"/>
</dbReference>
<dbReference type="GO" id="GO:0034271">
    <property type="term" value="C:phosphatidylinositol 3-kinase complex, class III, type I"/>
    <property type="evidence" value="ECO:0007669"/>
    <property type="project" value="TreeGrafter"/>
</dbReference>
<evidence type="ECO:0000256" key="3">
    <source>
        <dbReference type="ARBA" id="ARBA00022741"/>
    </source>
</evidence>
<dbReference type="GO" id="GO:0000045">
    <property type="term" value="P:autophagosome assembly"/>
    <property type="evidence" value="ECO:0007669"/>
    <property type="project" value="TreeGrafter"/>
</dbReference>
<keyword evidence="2 6" id="KW-0808">Transferase</keyword>
<accession>A0A1R2B9E7</accession>
<dbReference type="GO" id="GO:0000407">
    <property type="term" value="C:phagophore assembly site"/>
    <property type="evidence" value="ECO:0007669"/>
    <property type="project" value="TreeGrafter"/>
</dbReference>